<reference evidence="4" key="1">
    <citation type="submission" date="2025-08" db="UniProtKB">
        <authorList>
            <consortium name="Ensembl"/>
        </authorList>
    </citation>
    <scope>IDENTIFICATION</scope>
</reference>
<dbReference type="InterPro" id="IPR038269">
    <property type="entry name" value="SCAN_sf"/>
</dbReference>
<dbReference type="InterPro" id="IPR003309">
    <property type="entry name" value="SCAN_dom"/>
</dbReference>
<evidence type="ECO:0000259" key="3">
    <source>
        <dbReference type="PROSITE" id="PS50804"/>
    </source>
</evidence>
<keyword evidence="5" id="KW-1185">Reference proteome</keyword>
<name>A0A7M4FGE1_CROPO</name>
<dbReference type="PANTHER" id="PTHR45935:SF15">
    <property type="entry name" value="SCAN BOX DOMAIN-CONTAINING PROTEIN"/>
    <property type="match status" value="1"/>
</dbReference>
<evidence type="ECO:0000256" key="2">
    <source>
        <dbReference type="SAM" id="MobiDB-lite"/>
    </source>
</evidence>
<protein>
    <recommendedName>
        <fullName evidence="3">SCAN box domain-containing protein</fullName>
    </recommendedName>
</protein>
<feature type="region of interest" description="Disordered" evidence="2">
    <location>
        <begin position="115"/>
        <end position="151"/>
    </location>
</feature>
<dbReference type="InterPro" id="IPR050916">
    <property type="entry name" value="SCAN-C2H2_zinc_finger"/>
</dbReference>
<evidence type="ECO:0000313" key="5">
    <source>
        <dbReference type="Proteomes" id="UP000594220"/>
    </source>
</evidence>
<dbReference type="Gene3D" id="1.10.4020.10">
    <property type="entry name" value="DNA breaking-rejoining enzymes"/>
    <property type="match status" value="1"/>
</dbReference>
<organism evidence="4 5">
    <name type="scientific">Crocodylus porosus</name>
    <name type="common">Saltwater crocodile</name>
    <name type="synonym">Estuarine crocodile</name>
    <dbReference type="NCBI Taxonomy" id="8502"/>
    <lineage>
        <taxon>Eukaryota</taxon>
        <taxon>Metazoa</taxon>
        <taxon>Chordata</taxon>
        <taxon>Craniata</taxon>
        <taxon>Vertebrata</taxon>
        <taxon>Euteleostomi</taxon>
        <taxon>Archelosauria</taxon>
        <taxon>Archosauria</taxon>
        <taxon>Crocodylia</taxon>
        <taxon>Longirostres</taxon>
        <taxon>Crocodylidae</taxon>
        <taxon>Crocodylus</taxon>
    </lineage>
</organism>
<dbReference type="Ensembl" id="ENSCPRT00005027428.1">
    <property type="protein sequence ID" value="ENSCPRP00005023492.1"/>
    <property type="gene ID" value="ENSCPRG00005016319.1"/>
</dbReference>
<dbReference type="Pfam" id="PF02023">
    <property type="entry name" value="SCAN"/>
    <property type="match status" value="1"/>
</dbReference>
<dbReference type="PANTHER" id="PTHR45935">
    <property type="entry name" value="PROTEIN ZBED8-RELATED"/>
    <property type="match status" value="1"/>
</dbReference>
<dbReference type="PROSITE" id="PS50804">
    <property type="entry name" value="SCAN_BOX"/>
    <property type="match status" value="1"/>
</dbReference>
<evidence type="ECO:0000313" key="4">
    <source>
        <dbReference type="Ensembl" id="ENSCPRP00005023492.1"/>
    </source>
</evidence>
<dbReference type="SUPFAM" id="SSF47353">
    <property type="entry name" value="Retrovirus capsid dimerization domain-like"/>
    <property type="match status" value="1"/>
</dbReference>
<sequence>MARLPRMSPDNNVEAYLEAFERTATAAKWDPSSWASWIGPLLYCQKFWAWKGMEGACPRPLAQLLRDLAEWWLQLETHTLQEVVDLIVLEQFLTDLSNSSQQWVQCHQSKTVEEASQLAEDYAAAEGDSEAPRRDRPGDSSPLPPQSSTIK</sequence>
<dbReference type="GeneTree" id="ENSGT00960000189513"/>
<keyword evidence="1" id="KW-0539">Nucleus</keyword>
<feature type="domain" description="SCAN box" evidence="3">
    <location>
        <begin position="45"/>
        <end position="121"/>
    </location>
</feature>
<dbReference type="SMART" id="SM00431">
    <property type="entry name" value="SCAN"/>
    <property type="match status" value="1"/>
</dbReference>
<reference evidence="4" key="2">
    <citation type="submission" date="2025-09" db="UniProtKB">
        <authorList>
            <consortium name="Ensembl"/>
        </authorList>
    </citation>
    <scope>IDENTIFICATION</scope>
</reference>
<dbReference type="OMA" id="WIGPLLY"/>
<dbReference type="AlphaFoldDB" id="A0A7M4FGE1"/>
<evidence type="ECO:0000256" key="1">
    <source>
        <dbReference type="ARBA" id="ARBA00023242"/>
    </source>
</evidence>
<dbReference type="Proteomes" id="UP000594220">
    <property type="component" value="Unplaced"/>
</dbReference>
<accession>A0A7M4FGE1</accession>
<proteinExistence type="predicted"/>